<keyword evidence="3" id="KW-1185">Reference proteome</keyword>
<dbReference type="InterPro" id="IPR011333">
    <property type="entry name" value="SKP1/BTB/POZ_sf"/>
</dbReference>
<evidence type="ECO:0008006" key="4">
    <source>
        <dbReference type="Google" id="ProtNLM"/>
    </source>
</evidence>
<dbReference type="OrthoDB" id="445728at2759"/>
<dbReference type="Gene3D" id="3.30.710.10">
    <property type="entry name" value="Potassium Channel Kv1.1, Chain A"/>
    <property type="match status" value="1"/>
</dbReference>
<dbReference type="Proteomes" id="UP000604046">
    <property type="component" value="Unassembled WGS sequence"/>
</dbReference>
<comment type="caution">
    <text evidence="2">The sequence shown here is derived from an EMBL/GenBank/DDBJ whole genome shotgun (WGS) entry which is preliminary data.</text>
</comment>
<evidence type="ECO:0000313" key="3">
    <source>
        <dbReference type="Proteomes" id="UP000604046"/>
    </source>
</evidence>
<protein>
    <recommendedName>
        <fullName evidence="4">BTB domain-containing protein</fullName>
    </recommendedName>
</protein>
<evidence type="ECO:0000313" key="2">
    <source>
        <dbReference type="EMBL" id="CAE7497754.1"/>
    </source>
</evidence>
<sequence>MACPSDAAELIASRIPLGRLSTVTTVKLPKFVFSDEADRARFPNIYGVVLQREAVLQVEIESDDDDDDEEASGFVEKGWLLQLAEGEDGALHWQDFVPSCKCCKRKLGPVLDQEGLQKCPVCKGQKGHGKCFQFACPAGSPLAFSCGKMLAKSRPVYCGSHPYFAGYLPADQCSGSFGPPLFQKTRRRLEEAVDFIATARKSLGSSGVVVDLFPTSNSSELPVLNSNLRSIRILVSERQQSLISSRTLPESYDQNVTSAIAAADASRELPPGNFIFRQRSDGNTGTTSIAKCRAADDASVPSWDGEADIDNEGEPSFSEQVVELKELSCFVGLAPRSLWTMDLSAMKPDMSAASLADKLCWRKVMDLPLPHALPSSTTLGGFPQRLLARGHGKGQVVIFSVEGSIVRPWLLVEICDKPVGQSVRTTKLTSTTHVCLTSPDLADADVPSRMLPSVIRIWGRRSGYLFFDQLGQAHLLRDESIILQEEAWMGPELTDEDAMRRVVTFNVQTGAGNSTRRFCLMGMLVRFEYFARLFKGWQEGASAEVSVTDVDVAAFDHFMHYVHCGKIDCGLNLWMLVRLMGLGNKYILSDFLARCLVLTARILDDPKQMEKQEITVLAELLAFADDAAVTCPTLKTKIMDSILCFRGDALKDPQFLSRIAAKNPDVLAALISPVAPKGELENIRLAPEREKRGQKRKKLEQDAWLKNACPPPWSRREASVPVNEVSA</sequence>
<proteinExistence type="predicted"/>
<feature type="region of interest" description="Disordered" evidence="1">
    <location>
        <begin position="685"/>
        <end position="727"/>
    </location>
</feature>
<dbReference type="CDD" id="cd18186">
    <property type="entry name" value="BTB_POZ_ZBTB_KLHL-like"/>
    <property type="match status" value="1"/>
</dbReference>
<reference evidence="2" key="1">
    <citation type="submission" date="2021-02" db="EMBL/GenBank/DDBJ databases">
        <authorList>
            <person name="Dougan E. K."/>
            <person name="Rhodes N."/>
            <person name="Thang M."/>
            <person name="Chan C."/>
        </authorList>
    </citation>
    <scope>NUCLEOTIDE SEQUENCE</scope>
</reference>
<evidence type="ECO:0000256" key="1">
    <source>
        <dbReference type="SAM" id="MobiDB-lite"/>
    </source>
</evidence>
<dbReference type="SUPFAM" id="SSF54695">
    <property type="entry name" value="POZ domain"/>
    <property type="match status" value="1"/>
</dbReference>
<dbReference type="EMBL" id="CAJNDS010002494">
    <property type="protein sequence ID" value="CAE7497754.1"/>
    <property type="molecule type" value="Genomic_DNA"/>
</dbReference>
<dbReference type="AlphaFoldDB" id="A0A812SZW0"/>
<name>A0A812SZW0_9DINO</name>
<accession>A0A812SZW0</accession>
<gene>
    <name evidence="2" type="ORF">SNAT2548_LOCUS27881</name>
</gene>
<organism evidence="2 3">
    <name type="scientific">Symbiodinium natans</name>
    <dbReference type="NCBI Taxonomy" id="878477"/>
    <lineage>
        <taxon>Eukaryota</taxon>
        <taxon>Sar</taxon>
        <taxon>Alveolata</taxon>
        <taxon>Dinophyceae</taxon>
        <taxon>Suessiales</taxon>
        <taxon>Symbiodiniaceae</taxon>
        <taxon>Symbiodinium</taxon>
    </lineage>
</organism>